<organism evidence="1 2">
    <name type="scientific">Bacillus safensis</name>
    <dbReference type="NCBI Taxonomy" id="561879"/>
    <lineage>
        <taxon>Bacteria</taxon>
        <taxon>Bacillati</taxon>
        <taxon>Bacillota</taxon>
        <taxon>Bacilli</taxon>
        <taxon>Bacillales</taxon>
        <taxon>Bacillaceae</taxon>
        <taxon>Bacillus</taxon>
    </lineage>
</organism>
<dbReference type="EMBL" id="AP021906">
    <property type="protein sequence ID" value="BBP90262.1"/>
    <property type="molecule type" value="Genomic_DNA"/>
</dbReference>
<evidence type="ECO:0008006" key="3">
    <source>
        <dbReference type="Google" id="ProtNLM"/>
    </source>
</evidence>
<accession>A0A5S9MCF9</accession>
<evidence type="ECO:0000313" key="2">
    <source>
        <dbReference type="Proteomes" id="UP000464658"/>
    </source>
</evidence>
<gene>
    <name evidence="1" type="ORF">BsIDN1_38800</name>
</gene>
<dbReference type="AlphaFoldDB" id="A0A5S9MCF9"/>
<name>A0A5S9MCF9_BACIA</name>
<evidence type="ECO:0000313" key="1">
    <source>
        <dbReference type="EMBL" id="BBP90262.1"/>
    </source>
</evidence>
<dbReference type="InterPro" id="IPR013783">
    <property type="entry name" value="Ig-like_fold"/>
</dbReference>
<reference evidence="1 2" key="1">
    <citation type="submission" date="2019-12" db="EMBL/GenBank/DDBJ databases">
        <title>Full genome sequence of a Bacillus safensis strain isolated from commercially available natto in Indonesia.</title>
        <authorList>
            <person name="Yoshida M."/>
            <person name="Uomi M."/>
            <person name="Waturangi D."/>
            <person name="Ekaputri J.J."/>
            <person name="Setiamarga D.H.E."/>
        </authorList>
    </citation>
    <scope>NUCLEOTIDE SEQUENCE [LARGE SCALE GENOMIC DNA]</scope>
    <source>
        <strain evidence="1 2">IDN1</strain>
    </source>
</reference>
<dbReference type="InterPro" id="IPR036116">
    <property type="entry name" value="FN3_sf"/>
</dbReference>
<dbReference type="Gene3D" id="2.60.40.10">
    <property type="entry name" value="Immunoglobulins"/>
    <property type="match status" value="1"/>
</dbReference>
<proteinExistence type="predicted"/>
<protein>
    <recommendedName>
        <fullName evidence="3">Purple acid phosphatase N-terminal domain-containing protein</fullName>
    </recommendedName>
</protein>
<sequence length="59" mass="6570">MYDEEKKSITLTWGYSDDADATFNVKQAVDNGGYKEIQNSSAKEAVISDVKPGSTYKFK</sequence>
<dbReference type="Proteomes" id="UP000464658">
    <property type="component" value="Chromosome"/>
</dbReference>
<dbReference type="SUPFAM" id="SSF49265">
    <property type="entry name" value="Fibronectin type III"/>
    <property type="match status" value="1"/>
</dbReference>